<dbReference type="AlphaFoldDB" id="A0A382JYM1"/>
<feature type="compositionally biased region" description="Basic and acidic residues" evidence="1">
    <location>
        <begin position="54"/>
        <end position="68"/>
    </location>
</feature>
<feature type="non-terminal residue" evidence="2">
    <location>
        <position position="1"/>
    </location>
</feature>
<proteinExistence type="predicted"/>
<accession>A0A382JYM1</accession>
<evidence type="ECO:0000313" key="2">
    <source>
        <dbReference type="EMBL" id="SVC16889.1"/>
    </source>
</evidence>
<feature type="compositionally biased region" description="Pro residues" evidence="1">
    <location>
        <begin position="127"/>
        <end position="149"/>
    </location>
</feature>
<evidence type="ECO:0000256" key="1">
    <source>
        <dbReference type="SAM" id="MobiDB-lite"/>
    </source>
</evidence>
<name>A0A382JYM1_9ZZZZ</name>
<gene>
    <name evidence="2" type="ORF">METZ01_LOCUS269743</name>
</gene>
<evidence type="ECO:0008006" key="3">
    <source>
        <dbReference type="Google" id="ProtNLM"/>
    </source>
</evidence>
<feature type="region of interest" description="Disordered" evidence="1">
    <location>
        <begin position="1"/>
        <end position="171"/>
    </location>
</feature>
<sequence>QLAFIRRQLDQQDSATESAPANPVPTDVISRPSAPPRRGADGGENADFTLDPAQSRDEQLAAIRRELARLTGTSASTAVTRPGPPTAASTRAGLPAGRTGPAARFRRGDAVRGSRSDRERPETTTLSPPPAPGPESAPEPVPEPVPEPGPETEEVELDAPSTTPTPTGPRVAVLPFANLSRNRGDTEISGTLTAALRTALADNDTMGIVPLSATEGAGALAAAEARSARWLVGGGYQRVGDQLRITARVLEGAGGDLVGSIKVDGTIDALDRLTDEMVEAVRTELGGAADLISYNERDVDAGLGIALALFTNISQNPEDEKFGQDLKTALTAGLQQVEQVSIVPIEASDDTAALNAATGLRAAWLISGGYQHVAGQLRVTAHLLDVETGDLIQTIKVDGTTDTVVELQERVEAALKEAIRNALSAPDIPDA</sequence>
<protein>
    <recommendedName>
        <fullName evidence="3">FlgO domain-containing protein</fullName>
    </recommendedName>
</protein>
<feature type="non-terminal residue" evidence="2">
    <location>
        <position position="431"/>
    </location>
</feature>
<dbReference type="EMBL" id="UINC01077092">
    <property type="protein sequence ID" value="SVC16889.1"/>
    <property type="molecule type" value="Genomic_DNA"/>
</dbReference>
<organism evidence="2">
    <name type="scientific">marine metagenome</name>
    <dbReference type="NCBI Taxonomy" id="408172"/>
    <lineage>
        <taxon>unclassified sequences</taxon>
        <taxon>metagenomes</taxon>
        <taxon>ecological metagenomes</taxon>
    </lineage>
</organism>
<feature type="compositionally biased region" description="Basic and acidic residues" evidence="1">
    <location>
        <begin position="106"/>
        <end position="122"/>
    </location>
</feature>
<reference evidence="2" key="1">
    <citation type="submission" date="2018-05" db="EMBL/GenBank/DDBJ databases">
        <authorList>
            <person name="Lanie J.A."/>
            <person name="Ng W.-L."/>
            <person name="Kazmierczak K.M."/>
            <person name="Andrzejewski T.M."/>
            <person name="Davidsen T.M."/>
            <person name="Wayne K.J."/>
            <person name="Tettelin H."/>
            <person name="Glass J.I."/>
            <person name="Rusch D."/>
            <person name="Podicherti R."/>
            <person name="Tsui H.-C.T."/>
            <person name="Winkler M.E."/>
        </authorList>
    </citation>
    <scope>NUCLEOTIDE SEQUENCE</scope>
</reference>